<dbReference type="AlphaFoldDB" id="A0A2N0PQ72"/>
<dbReference type="PANTHER" id="PTHR42028:SF1">
    <property type="entry name" value="YALI0E30657P"/>
    <property type="match status" value="1"/>
</dbReference>
<feature type="chain" id="PRO_5014909846" description="DUF7137 domain-containing protein" evidence="3">
    <location>
        <begin position="26"/>
        <end position="342"/>
    </location>
</feature>
<reference evidence="6 7" key="2">
    <citation type="submission" date="2017-09" db="EMBL/GenBank/DDBJ databases">
        <title>Extensive intraspecific genome diversity in a model arbuscular mycorrhizal fungus.</title>
        <authorList>
            <person name="Chen E.C."/>
            <person name="Morin E."/>
            <person name="Beaudet D."/>
            <person name="Noel J."/>
            <person name="Ndikumana S."/>
            <person name="Charron P."/>
            <person name="St-Onge C."/>
            <person name="Giorgi J."/>
            <person name="Grigoriev I.V."/>
            <person name="Roux C."/>
            <person name="Martin F.M."/>
            <person name="Corradi N."/>
        </authorList>
    </citation>
    <scope>NUCLEOTIDE SEQUENCE [LARGE SCALE GENOMIC DNA]</scope>
    <source>
        <strain evidence="6 7">A5</strain>
    </source>
</reference>
<comment type="caution">
    <text evidence="6">The sequence shown here is derived from an EMBL/GenBank/DDBJ whole genome shotgun (WGS) entry which is preliminary data.</text>
</comment>
<dbReference type="Proteomes" id="UP000232722">
    <property type="component" value="Unassembled WGS sequence"/>
</dbReference>
<protein>
    <recommendedName>
        <fullName evidence="4">DUF7137 domain-containing protein</fullName>
    </recommendedName>
</protein>
<feature type="signal peptide" evidence="3">
    <location>
        <begin position="1"/>
        <end position="25"/>
    </location>
</feature>
<keyword evidence="3" id="KW-0732">Signal</keyword>
<keyword evidence="2" id="KW-1133">Transmembrane helix</keyword>
<reference evidence="5" key="3">
    <citation type="submission" date="2020-05" db="EMBL/GenBank/DDBJ databases">
        <authorList>
            <person name="Rincon C."/>
            <person name="Sanders R I."/>
            <person name="Robbins C."/>
            <person name="Chaturvedi A."/>
        </authorList>
    </citation>
    <scope>NUCLEOTIDE SEQUENCE</scope>
    <source>
        <strain evidence="5">CHB12</strain>
    </source>
</reference>
<dbReference type="OrthoDB" id="2435509at2759"/>
<sequence>MRSLKKATIFFVAILLLFLLSFVSAELNRRDPQAPGDAPPAGGNPPADNPPAGGNPPADNPPAAGGKGGNPPAGAPDAGGKAPAGGNAPAADAGGKAPAGGNPPAGGAPDAGGKAPAGGNPPAGGAPDAGGKAPAGGNPPAGGAPAAGGKLPAAGGKLPADGTTTGTNDTAIPKKSVNPLTPSVQVNMVSPKMSSKNILFKIGSNITFKWTYSAKFDDPPKTISAYAQPQVDAKTFYPIALNQTLNETGQEVTWVTADNATSLPMAKYKLWICDERGLVAPAFPGGLQVFSGLEFGLYKPQDNNGNCPTCTINSAVSISIIPLLSTIGFTLISIISFNFILI</sequence>
<reference evidence="6 7" key="1">
    <citation type="submission" date="2016-04" db="EMBL/GenBank/DDBJ databases">
        <title>Genome analyses suggest a sexual origin of heterokaryosis in a supposedly ancient asexual fungus.</title>
        <authorList>
            <person name="Ropars J."/>
            <person name="Sedzielewska K."/>
            <person name="Noel J."/>
            <person name="Charron P."/>
            <person name="Farinelli L."/>
            <person name="Marton T."/>
            <person name="Kruger M."/>
            <person name="Pelin A."/>
            <person name="Brachmann A."/>
            <person name="Corradi N."/>
        </authorList>
    </citation>
    <scope>NUCLEOTIDE SEQUENCE [LARGE SCALE GENOMIC DNA]</scope>
    <source>
        <strain evidence="6 7">A5</strain>
    </source>
</reference>
<gene>
    <name evidence="5" type="ORF">CHRIB12_LOCUS7732</name>
    <name evidence="6" type="ORF">RhiirA5_398994</name>
</gene>
<dbReference type="VEuPathDB" id="FungiDB:FUN_000012"/>
<proteinExistence type="predicted"/>
<evidence type="ECO:0000256" key="1">
    <source>
        <dbReference type="SAM" id="MobiDB-lite"/>
    </source>
</evidence>
<accession>A0A2N0PQ72</accession>
<feature type="domain" description="DUF7137" evidence="4">
    <location>
        <begin position="182"/>
        <end position="303"/>
    </location>
</feature>
<dbReference type="VEuPathDB" id="FungiDB:RhiirFUN_017427"/>
<feature type="compositionally biased region" description="Low complexity" evidence="1">
    <location>
        <begin position="34"/>
        <end position="64"/>
    </location>
</feature>
<evidence type="ECO:0000313" key="6">
    <source>
        <dbReference type="EMBL" id="PKC08965.1"/>
    </source>
</evidence>
<dbReference type="EMBL" id="CAGKOT010000014">
    <property type="protein sequence ID" value="CAB5359497.1"/>
    <property type="molecule type" value="Genomic_DNA"/>
</dbReference>
<organism evidence="6 7">
    <name type="scientific">Rhizophagus irregularis</name>
    <dbReference type="NCBI Taxonomy" id="588596"/>
    <lineage>
        <taxon>Eukaryota</taxon>
        <taxon>Fungi</taxon>
        <taxon>Fungi incertae sedis</taxon>
        <taxon>Mucoromycota</taxon>
        <taxon>Glomeromycotina</taxon>
        <taxon>Glomeromycetes</taxon>
        <taxon>Glomerales</taxon>
        <taxon>Glomeraceae</taxon>
        <taxon>Rhizophagus</taxon>
    </lineage>
</organism>
<feature type="compositionally biased region" description="Low complexity" evidence="1">
    <location>
        <begin position="72"/>
        <end position="171"/>
    </location>
</feature>
<feature type="transmembrane region" description="Helical" evidence="2">
    <location>
        <begin position="320"/>
        <end position="341"/>
    </location>
</feature>
<dbReference type="VEuPathDB" id="FungiDB:RhiirA1_443267"/>
<dbReference type="InterPro" id="IPR055561">
    <property type="entry name" value="DUF7137"/>
</dbReference>
<keyword evidence="2" id="KW-0812">Transmembrane</keyword>
<name>A0A2N0PQ72_9GLOM</name>
<keyword evidence="2" id="KW-0472">Membrane</keyword>
<dbReference type="Proteomes" id="UP000684084">
    <property type="component" value="Unassembled WGS sequence"/>
</dbReference>
<feature type="region of interest" description="Disordered" evidence="1">
    <location>
        <begin position="30"/>
        <end position="182"/>
    </location>
</feature>
<evidence type="ECO:0000313" key="5">
    <source>
        <dbReference type="EMBL" id="CAB5359497.1"/>
    </source>
</evidence>
<evidence type="ECO:0000259" key="4">
    <source>
        <dbReference type="Pfam" id="PF23585"/>
    </source>
</evidence>
<evidence type="ECO:0000256" key="2">
    <source>
        <dbReference type="SAM" id="Phobius"/>
    </source>
</evidence>
<dbReference type="PANTHER" id="PTHR42028">
    <property type="entry name" value="CHROMOSOME 1, WHOLE GENOME SHOTGUN SEQUENCE"/>
    <property type="match status" value="1"/>
</dbReference>
<evidence type="ECO:0000256" key="3">
    <source>
        <dbReference type="SAM" id="SignalP"/>
    </source>
</evidence>
<evidence type="ECO:0000313" key="7">
    <source>
        <dbReference type="Proteomes" id="UP000232722"/>
    </source>
</evidence>
<dbReference type="EMBL" id="LLXJ01000501">
    <property type="protein sequence ID" value="PKC08965.1"/>
    <property type="molecule type" value="Genomic_DNA"/>
</dbReference>
<dbReference type="Pfam" id="PF23585">
    <property type="entry name" value="DUF7137"/>
    <property type="match status" value="1"/>
</dbReference>